<dbReference type="Proteomes" id="UP000306918">
    <property type="component" value="Unassembled WGS sequence"/>
</dbReference>
<organism evidence="1 2">
    <name type="scientific">Niastella caeni</name>
    <dbReference type="NCBI Taxonomy" id="2569763"/>
    <lineage>
        <taxon>Bacteria</taxon>
        <taxon>Pseudomonadati</taxon>
        <taxon>Bacteroidota</taxon>
        <taxon>Chitinophagia</taxon>
        <taxon>Chitinophagales</taxon>
        <taxon>Chitinophagaceae</taxon>
        <taxon>Niastella</taxon>
    </lineage>
</organism>
<reference evidence="1 2" key="1">
    <citation type="submission" date="2019-04" db="EMBL/GenBank/DDBJ databases">
        <title>Niastella caeni sp. nov., isolated from activated sludge.</title>
        <authorList>
            <person name="Sheng M."/>
        </authorList>
    </citation>
    <scope>NUCLEOTIDE SEQUENCE [LARGE SCALE GENOMIC DNA]</scope>
    <source>
        <strain evidence="1 2">HX-2-15</strain>
    </source>
</reference>
<keyword evidence="2" id="KW-1185">Reference proteome</keyword>
<dbReference type="AlphaFoldDB" id="A0A4S8HGX0"/>
<gene>
    <name evidence="1" type="ORF">FAM09_24710</name>
</gene>
<sequence>MKKIKTFEGACKVLGHDPIKVLPKVSSFPKAHQKALIATAKLIIINEALNFVDNGKKKWVPDWNNTSEWKYYPWFWMDKPGFRLLGCYYDYSHTNVGARLVYRTRSLAEYAGKQFAALYKDLMVL</sequence>
<protein>
    <submittedName>
        <fullName evidence="1">Uncharacterized protein</fullName>
    </submittedName>
</protein>
<evidence type="ECO:0000313" key="1">
    <source>
        <dbReference type="EMBL" id="THU34223.1"/>
    </source>
</evidence>
<name>A0A4S8HGX0_9BACT</name>
<proteinExistence type="predicted"/>
<dbReference type="OrthoDB" id="1038140at2"/>
<evidence type="ECO:0000313" key="2">
    <source>
        <dbReference type="Proteomes" id="UP000306918"/>
    </source>
</evidence>
<dbReference type="EMBL" id="STFF01000008">
    <property type="protein sequence ID" value="THU34223.1"/>
    <property type="molecule type" value="Genomic_DNA"/>
</dbReference>
<accession>A0A4S8HGX0</accession>
<dbReference type="RefSeq" id="WP_136579839.1">
    <property type="nucleotide sequence ID" value="NZ_STFF01000008.1"/>
</dbReference>
<comment type="caution">
    <text evidence="1">The sequence shown here is derived from an EMBL/GenBank/DDBJ whole genome shotgun (WGS) entry which is preliminary data.</text>
</comment>